<accession>A0AAN9QWP1</accession>
<dbReference type="EMBL" id="JAYMYQ010000002">
    <property type="protein sequence ID" value="KAK7349821.1"/>
    <property type="molecule type" value="Genomic_DNA"/>
</dbReference>
<dbReference type="AlphaFoldDB" id="A0AAN9QWP1"/>
<protein>
    <submittedName>
        <fullName evidence="1">Uncharacterized protein</fullName>
    </submittedName>
</protein>
<reference evidence="1 2" key="1">
    <citation type="submission" date="2024-01" db="EMBL/GenBank/DDBJ databases">
        <title>The genomes of 5 underutilized Papilionoideae crops provide insights into root nodulation and disease resistanc.</title>
        <authorList>
            <person name="Jiang F."/>
        </authorList>
    </citation>
    <scope>NUCLEOTIDE SEQUENCE [LARGE SCALE GENOMIC DNA]</scope>
    <source>
        <strain evidence="1">LVBAO_FW01</strain>
        <tissue evidence="1">Leaves</tissue>
    </source>
</reference>
<proteinExistence type="predicted"/>
<evidence type="ECO:0000313" key="1">
    <source>
        <dbReference type="EMBL" id="KAK7349821.1"/>
    </source>
</evidence>
<sequence>MGSGDGDRDKKHETRPVAMPIRHSRWWRWPPISISDDIPSPLQGVLMILVIASVNNRDSHHLGGACDVSLFLYHHLRLRPL</sequence>
<keyword evidence="2" id="KW-1185">Reference proteome</keyword>
<evidence type="ECO:0000313" key="2">
    <source>
        <dbReference type="Proteomes" id="UP001367508"/>
    </source>
</evidence>
<dbReference type="Proteomes" id="UP001367508">
    <property type="component" value="Unassembled WGS sequence"/>
</dbReference>
<name>A0AAN9QWP1_CANGL</name>
<comment type="caution">
    <text evidence="1">The sequence shown here is derived from an EMBL/GenBank/DDBJ whole genome shotgun (WGS) entry which is preliminary data.</text>
</comment>
<gene>
    <name evidence="1" type="ORF">VNO77_07540</name>
</gene>
<organism evidence="1 2">
    <name type="scientific">Canavalia gladiata</name>
    <name type="common">Sword bean</name>
    <name type="synonym">Dolichos gladiatus</name>
    <dbReference type="NCBI Taxonomy" id="3824"/>
    <lineage>
        <taxon>Eukaryota</taxon>
        <taxon>Viridiplantae</taxon>
        <taxon>Streptophyta</taxon>
        <taxon>Embryophyta</taxon>
        <taxon>Tracheophyta</taxon>
        <taxon>Spermatophyta</taxon>
        <taxon>Magnoliopsida</taxon>
        <taxon>eudicotyledons</taxon>
        <taxon>Gunneridae</taxon>
        <taxon>Pentapetalae</taxon>
        <taxon>rosids</taxon>
        <taxon>fabids</taxon>
        <taxon>Fabales</taxon>
        <taxon>Fabaceae</taxon>
        <taxon>Papilionoideae</taxon>
        <taxon>50 kb inversion clade</taxon>
        <taxon>NPAAA clade</taxon>
        <taxon>indigoferoid/millettioid clade</taxon>
        <taxon>Phaseoleae</taxon>
        <taxon>Canavalia</taxon>
    </lineage>
</organism>